<comment type="caution">
    <text evidence="1">The sequence shown here is derived from an EMBL/GenBank/DDBJ whole genome shotgun (WGS) entry which is preliminary data.</text>
</comment>
<evidence type="ECO:0000313" key="1">
    <source>
        <dbReference type="EMBL" id="KAG2192224.1"/>
    </source>
</evidence>
<organism evidence="1 2">
    <name type="scientific">Mucor saturninus</name>
    <dbReference type="NCBI Taxonomy" id="64648"/>
    <lineage>
        <taxon>Eukaryota</taxon>
        <taxon>Fungi</taxon>
        <taxon>Fungi incertae sedis</taxon>
        <taxon>Mucoromycota</taxon>
        <taxon>Mucoromycotina</taxon>
        <taxon>Mucoromycetes</taxon>
        <taxon>Mucorales</taxon>
        <taxon>Mucorineae</taxon>
        <taxon>Mucoraceae</taxon>
        <taxon>Mucor</taxon>
    </lineage>
</organism>
<dbReference type="AlphaFoldDB" id="A0A8H7QG80"/>
<accession>A0A8H7QG80</accession>
<keyword evidence="2" id="KW-1185">Reference proteome</keyword>
<proteinExistence type="predicted"/>
<dbReference type="EMBL" id="JAEPRD010000308">
    <property type="protein sequence ID" value="KAG2192224.1"/>
    <property type="molecule type" value="Genomic_DNA"/>
</dbReference>
<reference evidence="1" key="1">
    <citation type="submission" date="2020-12" db="EMBL/GenBank/DDBJ databases">
        <title>Metabolic potential, ecology and presence of endohyphal bacteria is reflected in genomic diversity of Mucoromycotina.</title>
        <authorList>
            <person name="Muszewska A."/>
            <person name="Okrasinska A."/>
            <person name="Steczkiewicz K."/>
            <person name="Drgas O."/>
            <person name="Orlowska M."/>
            <person name="Perlinska-Lenart U."/>
            <person name="Aleksandrzak-Piekarczyk T."/>
            <person name="Szatraj K."/>
            <person name="Zielenkiewicz U."/>
            <person name="Pilsyk S."/>
            <person name="Malc E."/>
            <person name="Mieczkowski P."/>
            <person name="Kruszewska J.S."/>
            <person name="Biernat P."/>
            <person name="Pawlowska J."/>
        </authorList>
    </citation>
    <scope>NUCLEOTIDE SEQUENCE</scope>
    <source>
        <strain evidence="1">WA0000017839</strain>
    </source>
</reference>
<dbReference type="Proteomes" id="UP000603453">
    <property type="component" value="Unassembled WGS sequence"/>
</dbReference>
<name>A0A8H7QG80_9FUNG</name>
<sequence>MTNDDLALFNSRTFETVPEEARTGKNIIRLYPTNDLVDQCNGDIINSMNTEHYATSNSIHYNRTCSLLYDLQLQIDARYMITSNIDTSDELVNGATGYLKMVELGHLKPGAQSRSDTMPENLCEYGCKWKRNWHLNPTSPTKPNEPISLELERLKGRPVGSTVPTLGKIKQKLHSTVISQCPKLETFLQRHNLKSDLFNPVSLTNNSGTMIDYIIHNFDILSGGKPDPTPHQWKNVIWSDLSKFNVEGSDGRVRVTKKKKNTPEPCQEDCEIWQQFGDYLGVYLGWRTRTNCHHERLYNQ</sequence>
<gene>
    <name evidence="1" type="ORF">INT47_012460</name>
</gene>
<evidence type="ECO:0000313" key="2">
    <source>
        <dbReference type="Proteomes" id="UP000603453"/>
    </source>
</evidence>
<protein>
    <submittedName>
        <fullName evidence="1">Uncharacterized protein</fullName>
    </submittedName>
</protein>